<dbReference type="AlphaFoldDB" id="A0A9P7BB39"/>
<dbReference type="PANTHER" id="PTHR43805:SF1">
    <property type="entry name" value="GP-PDE DOMAIN-CONTAINING PROTEIN"/>
    <property type="match status" value="1"/>
</dbReference>
<dbReference type="EMBL" id="PUHR01000033">
    <property type="protein sequence ID" value="KAG0669800.1"/>
    <property type="molecule type" value="Genomic_DNA"/>
</dbReference>
<dbReference type="GO" id="GO:0008081">
    <property type="term" value="F:phosphoric diester hydrolase activity"/>
    <property type="evidence" value="ECO:0007669"/>
    <property type="project" value="InterPro"/>
</dbReference>
<protein>
    <recommendedName>
        <fullName evidence="1">GP-PDE domain-containing protein</fullName>
    </recommendedName>
</protein>
<gene>
    <name evidence="2" type="ORF">C6P45_003320</name>
</gene>
<dbReference type="InterPro" id="IPR017946">
    <property type="entry name" value="PLC-like_Pdiesterase_TIM-brl"/>
</dbReference>
<keyword evidence="3" id="KW-1185">Reference proteome</keyword>
<dbReference type="Pfam" id="PF03009">
    <property type="entry name" value="GDPD"/>
    <property type="match status" value="1"/>
</dbReference>
<feature type="domain" description="GP-PDE" evidence="1">
    <location>
        <begin position="2"/>
        <end position="252"/>
    </location>
</feature>
<sequence length="327" mass="38097">MVEIVGHRAFAGKYPENTLKAFNEAYKANVPILETDLQMTKDGIVIVNHDGTTGRMWDNDYIIAEQDFNTLSTLKHKVLPNDEKFLTFKDLINWSLTNENCKLMLDIKFDNDKIILNKIYSIMLELKDDINYWQKRIIFGVWSLDWYQYGIQTTILKGFKTIVITMSLDVATKFINYSQDLNDPDYALYGIYLLYVSSWTKKFRDSMIPLIQRNNIQVFLWTVNKKIDMDYLIGLPIYGIITDDPIETKQFLNELGVSSSSSDKTALLRKFQVPQLTSREGIRFYSFCIIYDIIDQVLHSNWAHTPIAFGYSISKLTYTVLKAIHFM</sequence>
<evidence type="ECO:0000313" key="2">
    <source>
        <dbReference type="EMBL" id="KAG0669800.1"/>
    </source>
</evidence>
<dbReference type="GO" id="GO:0006629">
    <property type="term" value="P:lipid metabolic process"/>
    <property type="evidence" value="ECO:0007669"/>
    <property type="project" value="InterPro"/>
</dbReference>
<organism evidence="2 3">
    <name type="scientific">Maudiozyma exigua</name>
    <name type="common">Yeast</name>
    <name type="synonym">Kazachstania exigua</name>
    <dbReference type="NCBI Taxonomy" id="34358"/>
    <lineage>
        <taxon>Eukaryota</taxon>
        <taxon>Fungi</taxon>
        <taxon>Dikarya</taxon>
        <taxon>Ascomycota</taxon>
        <taxon>Saccharomycotina</taxon>
        <taxon>Saccharomycetes</taxon>
        <taxon>Saccharomycetales</taxon>
        <taxon>Saccharomycetaceae</taxon>
        <taxon>Maudiozyma</taxon>
    </lineage>
</organism>
<evidence type="ECO:0000313" key="3">
    <source>
        <dbReference type="Proteomes" id="UP000750334"/>
    </source>
</evidence>
<dbReference type="Gene3D" id="3.20.20.190">
    <property type="entry name" value="Phosphatidylinositol (PI) phosphodiesterase"/>
    <property type="match status" value="1"/>
</dbReference>
<name>A0A9P7BB39_MAUEX</name>
<dbReference type="Proteomes" id="UP000750334">
    <property type="component" value="Unassembled WGS sequence"/>
</dbReference>
<reference evidence="2 3" key="1">
    <citation type="submission" date="2020-11" db="EMBL/GenBank/DDBJ databases">
        <title>Kefir isolates.</title>
        <authorList>
            <person name="Marcisauskas S."/>
            <person name="Kim Y."/>
            <person name="Blasche S."/>
        </authorList>
    </citation>
    <scope>NUCLEOTIDE SEQUENCE [LARGE SCALE GENOMIC DNA]</scope>
    <source>
        <strain evidence="2 3">OG2</strain>
    </source>
</reference>
<accession>A0A9P7BB39</accession>
<dbReference type="OrthoDB" id="1058301at2759"/>
<comment type="caution">
    <text evidence="2">The sequence shown here is derived from an EMBL/GenBank/DDBJ whole genome shotgun (WGS) entry which is preliminary data.</text>
</comment>
<dbReference type="PROSITE" id="PS51704">
    <property type="entry name" value="GP_PDE"/>
    <property type="match status" value="1"/>
</dbReference>
<dbReference type="SUPFAM" id="SSF51695">
    <property type="entry name" value="PLC-like phosphodiesterases"/>
    <property type="match status" value="1"/>
</dbReference>
<proteinExistence type="predicted"/>
<evidence type="ECO:0000259" key="1">
    <source>
        <dbReference type="PROSITE" id="PS51704"/>
    </source>
</evidence>
<dbReference type="PANTHER" id="PTHR43805">
    <property type="entry name" value="GLYCEROPHOSPHORYL DIESTER PHOSPHODIESTERASE"/>
    <property type="match status" value="1"/>
</dbReference>
<dbReference type="InterPro" id="IPR030395">
    <property type="entry name" value="GP_PDE_dom"/>
</dbReference>